<dbReference type="PANTHER" id="PTHR24414:SF199">
    <property type="entry name" value="F-BOX_KELCH-REPEAT PROTEIN SKIP6-LIKE"/>
    <property type="match status" value="1"/>
</dbReference>
<proteinExistence type="predicted"/>
<evidence type="ECO:0000259" key="1">
    <source>
        <dbReference type="Pfam" id="PF25210"/>
    </source>
</evidence>
<protein>
    <submittedName>
        <fullName evidence="2">F-box/kelch-repeat protein</fullName>
    </submittedName>
</protein>
<keyword evidence="3" id="KW-1185">Reference proteome</keyword>
<accession>A0A9N7N3N4</accession>
<comment type="caution">
    <text evidence="2">The sequence shown here is derived from an EMBL/GenBank/DDBJ whole genome shotgun (WGS) entry which is preliminary data.</text>
</comment>
<name>A0A9N7N3N4_STRHE</name>
<dbReference type="SUPFAM" id="SSF117281">
    <property type="entry name" value="Kelch motif"/>
    <property type="match status" value="1"/>
</dbReference>
<dbReference type="InterPro" id="IPR050354">
    <property type="entry name" value="F-box/kelch-repeat_ARATH"/>
</dbReference>
<dbReference type="Gene3D" id="2.120.10.80">
    <property type="entry name" value="Kelch-type beta propeller"/>
    <property type="match status" value="1"/>
</dbReference>
<evidence type="ECO:0000313" key="2">
    <source>
        <dbReference type="EMBL" id="CAA0822339.1"/>
    </source>
</evidence>
<dbReference type="Pfam" id="PF25210">
    <property type="entry name" value="Kelch_FKB95"/>
    <property type="match status" value="1"/>
</dbReference>
<dbReference type="EMBL" id="CACSLK010023397">
    <property type="protein sequence ID" value="CAA0822339.1"/>
    <property type="molecule type" value="Genomic_DNA"/>
</dbReference>
<dbReference type="InterPro" id="IPR015915">
    <property type="entry name" value="Kelch-typ_b-propeller"/>
</dbReference>
<dbReference type="PANTHER" id="PTHR24414">
    <property type="entry name" value="F-BOX/KELCH-REPEAT PROTEIN SKIP4"/>
    <property type="match status" value="1"/>
</dbReference>
<organism evidence="2 3">
    <name type="scientific">Striga hermonthica</name>
    <name type="common">Purple witchweed</name>
    <name type="synonym">Buchnera hermonthica</name>
    <dbReference type="NCBI Taxonomy" id="68872"/>
    <lineage>
        <taxon>Eukaryota</taxon>
        <taxon>Viridiplantae</taxon>
        <taxon>Streptophyta</taxon>
        <taxon>Embryophyta</taxon>
        <taxon>Tracheophyta</taxon>
        <taxon>Spermatophyta</taxon>
        <taxon>Magnoliopsida</taxon>
        <taxon>eudicotyledons</taxon>
        <taxon>Gunneridae</taxon>
        <taxon>Pentapetalae</taxon>
        <taxon>asterids</taxon>
        <taxon>lamiids</taxon>
        <taxon>Lamiales</taxon>
        <taxon>Orobanchaceae</taxon>
        <taxon>Buchnereae</taxon>
        <taxon>Striga</taxon>
    </lineage>
</organism>
<gene>
    <name evidence="2" type="ORF">SHERM_19819</name>
</gene>
<dbReference type="OrthoDB" id="875808at2759"/>
<feature type="domain" description="FKB95-like N-terminal Kelch" evidence="1">
    <location>
        <begin position="53"/>
        <end position="317"/>
    </location>
</feature>
<sequence length="356" mass="40156">MDGFAVEVPVSSPMRACSSSSEKRIKCFYLIYQDYNASFTCFALDKENGETRDFTISPAPGMTNPLPLYLLSAVVALGSTVYIIGGMCYPEFCPEVTRHHHNMHAAVRFFDVLRPEEGWREAAPMHFPRVMPAAAAIDGKIYVLGGSNIDSPDEGECFDPKTNRWDRLPAAGYKVGFPYIVSPYVGRDVGKSILVHSGWDDGALHAYVLATRKWEFISRDFSECDTPAAAAVVGDIMYTLLNGRDKKRRPLHGYHLIHKKWIPVDFDPNPEKEIDTEYAWVFASGSDKLYLLWYHYDPKDRGIHNRIECLELRLHNSSSYSSDPGSETEHLIRVSMVSRTYFSLEPKVSHGNLIAT</sequence>
<dbReference type="InterPro" id="IPR057499">
    <property type="entry name" value="Kelch_FKB95"/>
</dbReference>
<dbReference type="Proteomes" id="UP001153555">
    <property type="component" value="Unassembled WGS sequence"/>
</dbReference>
<reference evidence="2" key="1">
    <citation type="submission" date="2019-12" db="EMBL/GenBank/DDBJ databases">
        <authorList>
            <person name="Scholes J."/>
        </authorList>
    </citation>
    <scope>NUCLEOTIDE SEQUENCE</scope>
</reference>
<dbReference type="AlphaFoldDB" id="A0A9N7N3N4"/>
<evidence type="ECO:0000313" key="3">
    <source>
        <dbReference type="Proteomes" id="UP001153555"/>
    </source>
</evidence>